<dbReference type="Pfam" id="PF03358">
    <property type="entry name" value="FMN_red"/>
    <property type="match status" value="1"/>
</dbReference>
<dbReference type="InterPro" id="IPR050712">
    <property type="entry name" value="NAD(P)H-dep_reductase"/>
</dbReference>
<dbReference type="GO" id="GO:0005829">
    <property type="term" value="C:cytosol"/>
    <property type="evidence" value="ECO:0007669"/>
    <property type="project" value="TreeGrafter"/>
</dbReference>
<gene>
    <name evidence="2" type="ORF">B840_08600</name>
</gene>
<proteinExistence type="predicted"/>
<name>A0A0B6TN34_9CORY</name>
<dbReference type="EMBL" id="CP007790">
    <property type="protein sequence ID" value="AJK69318.1"/>
    <property type="molecule type" value="Genomic_DNA"/>
</dbReference>
<organism evidence="2 3">
    <name type="scientific">Corynebacterium marinum DSM 44953</name>
    <dbReference type="NCBI Taxonomy" id="1224162"/>
    <lineage>
        <taxon>Bacteria</taxon>
        <taxon>Bacillati</taxon>
        <taxon>Actinomycetota</taxon>
        <taxon>Actinomycetes</taxon>
        <taxon>Mycobacteriales</taxon>
        <taxon>Corynebacteriaceae</taxon>
        <taxon>Corynebacterium</taxon>
    </lineage>
</organism>
<dbReference type="AlphaFoldDB" id="A0A0B6TN34"/>
<dbReference type="SUPFAM" id="SSF52218">
    <property type="entry name" value="Flavoproteins"/>
    <property type="match status" value="1"/>
</dbReference>
<dbReference type="PANTHER" id="PTHR30543:SF21">
    <property type="entry name" value="NAD(P)H-DEPENDENT FMN REDUCTASE LOT6"/>
    <property type="match status" value="1"/>
</dbReference>
<sequence>MKIAVFVGSIRNGRHGRTIGEWALGQLQSRGDGHTYELIDLAEQDLDQLTAATPPIMAAGVYEEPKTIAWSETIKAFDGYIFVTPEYNASMPGTMKNAFDLLKVEWEGKPVGFLSYGGGGGVRAVNHWRDVVANVGMQPLEAQASLVFDEHFVDFQFAPNDTTAELLAAVAEELVKVDEKVSVNA</sequence>
<dbReference type="KEGG" id="cmq:B840_08600"/>
<accession>A0A0B6TN34</accession>
<dbReference type="RefSeq" id="WP_042621801.1">
    <property type="nucleotide sequence ID" value="NZ_CP007790.1"/>
</dbReference>
<dbReference type="InterPro" id="IPR029039">
    <property type="entry name" value="Flavoprotein-like_sf"/>
</dbReference>
<evidence type="ECO:0000313" key="2">
    <source>
        <dbReference type="EMBL" id="AJK69318.1"/>
    </source>
</evidence>
<dbReference type="PANTHER" id="PTHR30543">
    <property type="entry name" value="CHROMATE REDUCTASE"/>
    <property type="match status" value="1"/>
</dbReference>
<evidence type="ECO:0000313" key="3">
    <source>
        <dbReference type="Proteomes" id="UP000031928"/>
    </source>
</evidence>
<dbReference type="HOGENOM" id="CLU_055322_2_2_11"/>
<keyword evidence="3" id="KW-1185">Reference proteome</keyword>
<dbReference type="GO" id="GO:0016491">
    <property type="term" value="F:oxidoreductase activity"/>
    <property type="evidence" value="ECO:0007669"/>
    <property type="project" value="InterPro"/>
</dbReference>
<feature type="domain" description="NADPH-dependent FMN reductase-like" evidence="1">
    <location>
        <begin position="1"/>
        <end position="146"/>
    </location>
</feature>
<dbReference type="STRING" id="1224162.B840_08600"/>
<dbReference type="Proteomes" id="UP000031928">
    <property type="component" value="Chromosome"/>
</dbReference>
<evidence type="ECO:0000259" key="1">
    <source>
        <dbReference type="Pfam" id="PF03358"/>
    </source>
</evidence>
<reference evidence="2 3" key="1">
    <citation type="submission" date="2014-05" db="EMBL/GenBank/DDBJ databases">
        <title>Complete genome sequence of Corynebacterium marinum DSM 44953.</title>
        <authorList>
            <person name="Schaffert L."/>
            <person name="Albersmeier A."/>
            <person name="Kalinowski J."/>
            <person name="Ruckert C."/>
        </authorList>
    </citation>
    <scope>NUCLEOTIDE SEQUENCE [LARGE SCALE GENOMIC DNA]</scope>
    <source>
        <strain evidence="2 3">DSM 44953</strain>
    </source>
</reference>
<protein>
    <submittedName>
        <fullName evidence="2">Putative flavin reductase</fullName>
    </submittedName>
</protein>
<dbReference type="Gene3D" id="3.40.50.360">
    <property type="match status" value="1"/>
</dbReference>
<dbReference type="GO" id="GO:0010181">
    <property type="term" value="F:FMN binding"/>
    <property type="evidence" value="ECO:0007669"/>
    <property type="project" value="TreeGrafter"/>
</dbReference>
<dbReference type="InterPro" id="IPR005025">
    <property type="entry name" value="FMN_Rdtase-like_dom"/>
</dbReference>